<sequence length="67" mass="7888">MVLPISSTKEEELSARTSLVVSFLRTLTGLERESFRRYVTRFFPLLVELVRREHSSREAQLVLTQMF</sequence>
<accession>A0ACB9QNV5</accession>
<proteinExistence type="predicted"/>
<reference evidence="2" key="1">
    <citation type="journal article" date="2023" name="Front. Plant Sci.">
        <title>Chromosomal-level genome assembly of Melastoma candidum provides insights into trichome evolution.</title>
        <authorList>
            <person name="Zhong Y."/>
            <person name="Wu W."/>
            <person name="Sun C."/>
            <person name="Zou P."/>
            <person name="Liu Y."/>
            <person name="Dai S."/>
            <person name="Zhou R."/>
        </authorList>
    </citation>
    <scope>NUCLEOTIDE SEQUENCE [LARGE SCALE GENOMIC DNA]</scope>
</reference>
<protein>
    <submittedName>
        <fullName evidence="1">Uncharacterized protein</fullName>
    </submittedName>
</protein>
<name>A0ACB9QNV5_9MYRT</name>
<evidence type="ECO:0000313" key="2">
    <source>
        <dbReference type="Proteomes" id="UP001057402"/>
    </source>
</evidence>
<dbReference type="Proteomes" id="UP001057402">
    <property type="component" value="Chromosome 6"/>
</dbReference>
<dbReference type="EMBL" id="CM042885">
    <property type="protein sequence ID" value="KAI4365333.1"/>
    <property type="molecule type" value="Genomic_DNA"/>
</dbReference>
<evidence type="ECO:0000313" key="1">
    <source>
        <dbReference type="EMBL" id="KAI4365333.1"/>
    </source>
</evidence>
<keyword evidence="2" id="KW-1185">Reference proteome</keyword>
<gene>
    <name evidence="1" type="ORF">MLD38_021326</name>
</gene>
<organism evidence="1 2">
    <name type="scientific">Melastoma candidum</name>
    <dbReference type="NCBI Taxonomy" id="119954"/>
    <lineage>
        <taxon>Eukaryota</taxon>
        <taxon>Viridiplantae</taxon>
        <taxon>Streptophyta</taxon>
        <taxon>Embryophyta</taxon>
        <taxon>Tracheophyta</taxon>
        <taxon>Spermatophyta</taxon>
        <taxon>Magnoliopsida</taxon>
        <taxon>eudicotyledons</taxon>
        <taxon>Gunneridae</taxon>
        <taxon>Pentapetalae</taxon>
        <taxon>rosids</taxon>
        <taxon>malvids</taxon>
        <taxon>Myrtales</taxon>
        <taxon>Melastomataceae</taxon>
        <taxon>Melastomatoideae</taxon>
        <taxon>Melastomateae</taxon>
        <taxon>Melastoma</taxon>
    </lineage>
</organism>
<comment type="caution">
    <text evidence="1">The sequence shown here is derived from an EMBL/GenBank/DDBJ whole genome shotgun (WGS) entry which is preliminary data.</text>
</comment>